<keyword evidence="1" id="KW-0812">Transmembrane</keyword>
<dbReference type="RefSeq" id="WP_378168586.1">
    <property type="nucleotide sequence ID" value="NZ_JBHSBU010000003.1"/>
</dbReference>
<protein>
    <submittedName>
        <fullName evidence="2">Uncharacterized protein</fullName>
    </submittedName>
</protein>
<feature type="transmembrane region" description="Helical" evidence="1">
    <location>
        <begin position="12"/>
        <end position="29"/>
    </location>
</feature>
<evidence type="ECO:0000256" key="1">
    <source>
        <dbReference type="SAM" id="Phobius"/>
    </source>
</evidence>
<name>A0ABV8MXR0_9NEIS</name>
<sequence length="88" mass="9611">MLIGFLRVIRAVFGFLFALQAIGILSAIGDLGSPSIDQEKLFVVLFVKIIAALIFGPLFFGLRALINKIHTKKYGSPHPLLGKSTWAL</sequence>
<comment type="caution">
    <text evidence="2">The sequence shown here is derived from an EMBL/GenBank/DDBJ whole genome shotgun (WGS) entry which is preliminary data.</text>
</comment>
<dbReference type="Proteomes" id="UP001595791">
    <property type="component" value="Unassembled WGS sequence"/>
</dbReference>
<keyword evidence="1" id="KW-0472">Membrane</keyword>
<feature type="transmembrane region" description="Helical" evidence="1">
    <location>
        <begin position="41"/>
        <end position="66"/>
    </location>
</feature>
<organism evidence="2 3">
    <name type="scientific">Chitinimonas lacunae</name>
    <dbReference type="NCBI Taxonomy" id="1963018"/>
    <lineage>
        <taxon>Bacteria</taxon>
        <taxon>Pseudomonadati</taxon>
        <taxon>Pseudomonadota</taxon>
        <taxon>Betaproteobacteria</taxon>
        <taxon>Neisseriales</taxon>
        <taxon>Chitinibacteraceae</taxon>
        <taxon>Chitinimonas</taxon>
    </lineage>
</organism>
<reference evidence="3" key="1">
    <citation type="journal article" date="2019" name="Int. J. Syst. Evol. Microbiol.">
        <title>The Global Catalogue of Microorganisms (GCM) 10K type strain sequencing project: providing services to taxonomists for standard genome sequencing and annotation.</title>
        <authorList>
            <consortium name="The Broad Institute Genomics Platform"/>
            <consortium name="The Broad Institute Genome Sequencing Center for Infectious Disease"/>
            <person name="Wu L."/>
            <person name="Ma J."/>
        </authorList>
    </citation>
    <scope>NUCLEOTIDE SEQUENCE [LARGE SCALE GENOMIC DNA]</scope>
    <source>
        <strain evidence="3">LMG 29894</strain>
    </source>
</reference>
<proteinExistence type="predicted"/>
<keyword evidence="1" id="KW-1133">Transmembrane helix</keyword>
<gene>
    <name evidence="2" type="ORF">ACFOW7_21520</name>
</gene>
<evidence type="ECO:0000313" key="2">
    <source>
        <dbReference type="EMBL" id="MFC4161918.1"/>
    </source>
</evidence>
<dbReference type="EMBL" id="JBHSBU010000003">
    <property type="protein sequence ID" value="MFC4161918.1"/>
    <property type="molecule type" value="Genomic_DNA"/>
</dbReference>
<accession>A0ABV8MXR0</accession>
<keyword evidence="3" id="KW-1185">Reference proteome</keyword>
<evidence type="ECO:0000313" key="3">
    <source>
        <dbReference type="Proteomes" id="UP001595791"/>
    </source>
</evidence>